<evidence type="ECO:0000259" key="10">
    <source>
        <dbReference type="PROSITE" id="PS50109"/>
    </source>
</evidence>
<comment type="function">
    <text evidence="8">May play the central regulatory role in sporulation. It may be an element of the effector pathway responsible for the activation of sporulation genes in response to nutritional stress. Spo0A may act in concert with spo0H (a sigma factor) to control the expression of some genes that are critical to the sporulation process.</text>
</comment>
<dbReference type="Gene3D" id="3.30.565.10">
    <property type="entry name" value="Histidine kinase-like ATPase, C-terminal domain"/>
    <property type="match status" value="1"/>
</dbReference>
<dbReference type="Gene3D" id="3.40.50.2300">
    <property type="match status" value="1"/>
</dbReference>
<dbReference type="PROSITE" id="PS50109">
    <property type="entry name" value="HIS_KIN"/>
    <property type="match status" value="1"/>
</dbReference>
<dbReference type="SUPFAM" id="SSF52172">
    <property type="entry name" value="CheY-like"/>
    <property type="match status" value="1"/>
</dbReference>
<dbReference type="SUPFAM" id="SSF47384">
    <property type="entry name" value="Homodimeric domain of signal transducing histidine kinase"/>
    <property type="match status" value="1"/>
</dbReference>
<dbReference type="PANTHER" id="PTHR43047">
    <property type="entry name" value="TWO-COMPONENT HISTIDINE PROTEIN KINASE"/>
    <property type="match status" value="1"/>
</dbReference>
<dbReference type="PRINTS" id="PR00344">
    <property type="entry name" value="BCTRLSENSOR"/>
</dbReference>
<dbReference type="EC" id="2.7.13.3" evidence="2"/>
<dbReference type="SUPFAM" id="SSF55781">
    <property type="entry name" value="GAF domain-like"/>
    <property type="match status" value="1"/>
</dbReference>
<dbReference type="EMBL" id="JAOQKE010000004">
    <property type="protein sequence ID" value="MCU6724938.1"/>
    <property type="molecule type" value="Genomic_DNA"/>
</dbReference>
<dbReference type="SMART" id="SM00388">
    <property type="entry name" value="HisKA"/>
    <property type="match status" value="1"/>
</dbReference>
<dbReference type="InterPro" id="IPR001789">
    <property type="entry name" value="Sig_transdc_resp-reg_receiver"/>
</dbReference>
<keyword evidence="4 9" id="KW-0597">Phosphoprotein</keyword>
<comment type="catalytic activity">
    <reaction evidence="1">
        <text>ATP + protein L-histidine = ADP + protein N-phospho-L-histidine.</text>
        <dbReference type="EC" id="2.7.13.3"/>
    </reaction>
</comment>
<dbReference type="InterPro" id="IPR003594">
    <property type="entry name" value="HATPase_dom"/>
</dbReference>
<evidence type="ECO:0000256" key="6">
    <source>
        <dbReference type="ARBA" id="ARBA00022777"/>
    </source>
</evidence>
<comment type="caution">
    <text evidence="12">The sequence shown here is derived from an EMBL/GenBank/DDBJ whole genome shotgun (WGS) entry which is preliminary data.</text>
</comment>
<evidence type="ECO:0000259" key="11">
    <source>
        <dbReference type="PROSITE" id="PS50110"/>
    </source>
</evidence>
<evidence type="ECO:0000313" key="12">
    <source>
        <dbReference type="EMBL" id="MCU6724938.1"/>
    </source>
</evidence>
<dbReference type="SMART" id="SM00387">
    <property type="entry name" value="HATPase_c"/>
    <property type="match status" value="1"/>
</dbReference>
<evidence type="ECO:0000256" key="9">
    <source>
        <dbReference type="PROSITE-ProRule" id="PRU00169"/>
    </source>
</evidence>
<dbReference type="SUPFAM" id="SSF55874">
    <property type="entry name" value="ATPase domain of HSP90 chaperone/DNA topoisomerase II/histidine kinase"/>
    <property type="match status" value="1"/>
</dbReference>
<protein>
    <recommendedName>
        <fullName evidence="3">Stage 0 sporulation protein A homolog</fullName>
        <ecNumber evidence="2">2.7.13.3</ecNumber>
    </recommendedName>
</protein>
<keyword evidence="6" id="KW-0418">Kinase</keyword>
<dbReference type="Proteomes" id="UP001652338">
    <property type="component" value="Unassembled WGS sequence"/>
</dbReference>
<dbReference type="Pfam" id="PF02518">
    <property type="entry name" value="HATPase_c"/>
    <property type="match status" value="1"/>
</dbReference>
<dbReference type="SMART" id="SM00448">
    <property type="entry name" value="REC"/>
    <property type="match status" value="1"/>
</dbReference>
<dbReference type="Pfam" id="PF00072">
    <property type="entry name" value="Response_reg"/>
    <property type="match status" value="1"/>
</dbReference>
<evidence type="ECO:0000313" key="13">
    <source>
        <dbReference type="Proteomes" id="UP001652338"/>
    </source>
</evidence>
<dbReference type="PROSITE" id="PS50110">
    <property type="entry name" value="RESPONSE_REGULATORY"/>
    <property type="match status" value="1"/>
</dbReference>
<evidence type="ECO:0000256" key="8">
    <source>
        <dbReference type="ARBA" id="ARBA00024867"/>
    </source>
</evidence>
<dbReference type="InterPro" id="IPR029016">
    <property type="entry name" value="GAF-like_dom_sf"/>
</dbReference>
<evidence type="ECO:0000256" key="4">
    <source>
        <dbReference type="ARBA" id="ARBA00022553"/>
    </source>
</evidence>
<dbReference type="Pfam" id="PF01590">
    <property type="entry name" value="GAF"/>
    <property type="match status" value="1"/>
</dbReference>
<dbReference type="InterPro" id="IPR036097">
    <property type="entry name" value="HisK_dim/P_sf"/>
</dbReference>
<dbReference type="Gene3D" id="1.10.287.130">
    <property type="match status" value="1"/>
</dbReference>
<keyword evidence="5" id="KW-0808">Transferase</keyword>
<evidence type="ECO:0000256" key="3">
    <source>
        <dbReference type="ARBA" id="ARBA00018672"/>
    </source>
</evidence>
<dbReference type="InterPro" id="IPR036890">
    <property type="entry name" value="HATPase_C_sf"/>
</dbReference>
<dbReference type="RefSeq" id="WP_262654342.1">
    <property type="nucleotide sequence ID" value="NZ_JAOQKE010000004.1"/>
</dbReference>
<dbReference type="Gene3D" id="3.30.450.40">
    <property type="match status" value="1"/>
</dbReference>
<feature type="domain" description="Histidine kinase" evidence="10">
    <location>
        <begin position="507"/>
        <end position="731"/>
    </location>
</feature>
<organism evidence="12 13">
    <name type="scientific">Muricoprocola aceti</name>
    <dbReference type="NCBI Taxonomy" id="2981772"/>
    <lineage>
        <taxon>Bacteria</taxon>
        <taxon>Bacillati</taxon>
        <taxon>Bacillota</taxon>
        <taxon>Clostridia</taxon>
        <taxon>Lachnospirales</taxon>
        <taxon>Lachnospiraceae</taxon>
        <taxon>Muricoprocola</taxon>
    </lineage>
</organism>
<name>A0ABT2SLH2_9FIRM</name>
<dbReference type="PANTHER" id="PTHR43047:SF66">
    <property type="entry name" value="HISKA"/>
    <property type="match status" value="1"/>
</dbReference>
<sequence>MSRSISHQLFDNMEKRLNQVEAILRQLSMIDKEKDKEILHDAIQATLKIIGEYTEAERVFVFDRIGETKTEYTNSYEWCAEGVEPQMEYLQHVPSIMMPYWNKTFEKGDSIVIPDLEEIADQMPSEYNMLKIQDVYSEIAVPIFYKDRLTGFIGLDNPSMKDQKLLLQLLNLVGNHLGSNRENIRMMSLLKKKQRILENSLQIEERERNILNVLCYEYTSVYMVDLRADWAEIIKLREKSNVTELVGREEKKIICYSRLLKDYYDRFVIKEEYPHFLEMLSAENLMEELKRKERISYRYHTFPNAYGKEFFEVQITRVQTEKEERMIIMGFRHIDDIILEERIQQQALKKALDEARLNNEIISAISKIYFAIYRIDLKKDFYEEVSSDSEVHSLSGTCGKASDRMTELCRKFVAPEYSDRVMEFFDLSTLQERMKKEETIAIEYLAQDDNWHLARFIVKKRDEYGEVENVLYVTSLISDQKRREQYWIMTADAANKANEAKSEFLSRMSHDIRTPLNVITGLVGVAKAHPGEKEKIEECLDKISVTGKNLQNLVNDVLDLKQIESGKLEIHPKEMQLADLFESVQKMLDPGILKRKLEFQCVQHDIFHPCLLADQLRLEQIYMNLLSNAIKYTPDGGMVSFELYEKPAEEPGKVQLISVISDTGIGMTEEFMKEMYSEFSRAVDTRVNKVRGSGLGLAIVKKITDLMDGTVEVESKPEHGTRFCVTFSFPWIEKAPEYPEEENMDDSLKQLSILVAEDNDLSYEVEEELLTIRGMECSRADNGQACVEKFRLSAPGTYDAILMDMQMPVMDGPTAARTIRKLDHPQAREIPIIAVTANAYHEDIQKCLKAGMNEHLAKPVDYQKLTDLLKKLCR</sequence>
<keyword evidence="7" id="KW-0902">Two-component regulatory system</keyword>
<dbReference type="CDD" id="cd00082">
    <property type="entry name" value="HisKA"/>
    <property type="match status" value="1"/>
</dbReference>
<dbReference type="InterPro" id="IPR004358">
    <property type="entry name" value="Sig_transdc_His_kin-like_C"/>
</dbReference>
<dbReference type="InterPro" id="IPR003018">
    <property type="entry name" value="GAF"/>
</dbReference>
<gene>
    <name evidence="12" type="ORF">OCV47_06155</name>
</gene>
<proteinExistence type="predicted"/>
<accession>A0ABT2SLH2</accession>
<dbReference type="InterPro" id="IPR011006">
    <property type="entry name" value="CheY-like_superfamily"/>
</dbReference>
<dbReference type="InterPro" id="IPR003661">
    <property type="entry name" value="HisK_dim/P_dom"/>
</dbReference>
<feature type="domain" description="Response regulatory" evidence="11">
    <location>
        <begin position="752"/>
        <end position="873"/>
    </location>
</feature>
<evidence type="ECO:0000256" key="2">
    <source>
        <dbReference type="ARBA" id="ARBA00012438"/>
    </source>
</evidence>
<evidence type="ECO:0000256" key="7">
    <source>
        <dbReference type="ARBA" id="ARBA00023012"/>
    </source>
</evidence>
<evidence type="ECO:0000256" key="5">
    <source>
        <dbReference type="ARBA" id="ARBA00022679"/>
    </source>
</evidence>
<dbReference type="CDD" id="cd17546">
    <property type="entry name" value="REC_hyHK_CKI1_RcsC-like"/>
    <property type="match status" value="1"/>
</dbReference>
<dbReference type="InterPro" id="IPR005467">
    <property type="entry name" value="His_kinase_dom"/>
</dbReference>
<keyword evidence="13" id="KW-1185">Reference proteome</keyword>
<evidence type="ECO:0000256" key="1">
    <source>
        <dbReference type="ARBA" id="ARBA00000085"/>
    </source>
</evidence>
<reference evidence="12 13" key="1">
    <citation type="journal article" date="2021" name="ISME Commun">
        <title>Automated analysis of genomic sequences facilitates high-throughput and comprehensive description of bacteria.</title>
        <authorList>
            <person name="Hitch T.C.A."/>
        </authorList>
    </citation>
    <scope>NUCLEOTIDE SEQUENCE [LARGE SCALE GENOMIC DNA]</scope>
    <source>
        <strain evidence="12 13">Sanger_29</strain>
    </source>
</reference>
<dbReference type="Pfam" id="PF00512">
    <property type="entry name" value="HisKA"/>
    <property type="match status" value="1"/>
</dbReference>
<feature type="modified residue" description="4-aspartylphosphate" evidence="9">
    <location>
        <position position="804"/>
    </location>
</feature>